<sequence>MAHIYSQSTRRVSCTIILTVRSRRRPHQTQSQPSNHPPINSTLSIHIQFIHSFIYFFFVTSISNSNPQLSTSICHCLWIKPFLFSLSSVDGTLFTRNKKVEESEAEEKF</sequence>
<gene>
    <name evidence="1" type="ORF">RJT34_21579</name>
</gene>
<evidence type="ECO:0000313" key="2">
    <source>
        <dbReference type="Proteomes" id="UP001359559"/>
    </source>
</evidence>
<protein>
    <submittedName>
        <fullName evidence="1">Uncharacterized protein</fullName>
    </submittedName>
</protein>
<keyword evidence="2" id="KW-1185">Reference proteome</keyword>
<name>A0AAN9IUD1_CLITE</name>
<dbReference type="Proteomes" id="UP001359559">
    <property type="component" value="Unassembled WGS sequence"/>
</dbReference>
<evidence type="ECO:0000313" key="1">
    <source>
        <dbReference type="EMBL" id="KAK7286525.1"/>
    </source>
</evidence>
<dbReference type="AlphaFoldDB" id="A0AAN9IUD1"/>
<accession>A0AAN9IUD1</accession>
<proteinExistence type="predicted"/>
<comment type="caution">
    <text evidence="1">The sequence shown here is derived from an EMBL/GenBank/DDBJ whole genome shotgun (WGS) entry which is preliminary data.</text>
</comment>
<organism evidence="1 2">
    <name type="scientific">Clitoria ternatea</name>
    <name type="common">Butterfly pea</name>
    <dbReference type="NCBI Taxonomy" id="43366"/>
    <lineage>
        <taxon>Eukaryota</taxon>
        <taxon>Viridiplantae</taxon>
        <taxon>Streptophyta</taxon>
        <taxon>Embryophyta</taxon>
        <taxon>Tracheophyta</taxon>
        <taxon>Spermatophyta</taxon>
        <taxon>Magnoliopsida</taxon>
        <taxon>eudicotyledons</taxon>
        <taxon>Gunneridae</taxon>
        <taxon>Pentapetalae</taxon>
        <taxon>rosids</taxon>
        <taxon>fabids</taxon>
        <taxon>Fabales</taxon>
        <taxon>Fabaceae</taxon>
        <taxon>Papilionoideae</taxon>
        <taxon>50 kb inversion clade</taxon>
        <taxon>NPAAA clade</taxon>
        <taxon>indigoferoid/millettioid clade</taxon>
        <taxon>Phaseoleae</taxon>
        <taxon>Clitoria</taxon>
    </lineage>
</organism>
<dbReference type="EMBL" id="JAYKXN010000005">
    <property type="protein sequence ID" value="KAK7286525.1"/>
    <property type="molecule type" value="Genomic_DNA"/>
</dbReference>
<reference evidence="1 2" key="1">
    <citation type="submission" date="2024-01" db="EMBL/GenBank/DDBJ databases">
        <title>The genomes of 5 underutilized Papilionoideae crops provide insights into root nodulation and disease resistance.</title>
        <authorList>
            <person name="Yuan L."/>
        </authorList>
    </citation>
    <scope>NUCLEOTIDE SEQUENCE [LARGE SCALE GENOMIC DNA]</scope>
    <source>
        <strain evidence="1">LY-2023</strain>
        <tissue evidence="1">Leaf</tissue>
    </source>
</reference>